<dbReference type="Gramene" id="OE9A038610T10">
    <property type="protein sequence ID" value="OE9A038610C10"/>
    <property type="gene ID" value="OE9A038610"/>
</dbReference>
<feature type="domain" description="Putative E3 ubiquitin-protein ligase LIN N-terminal" evidence="2">
    <location>
        <begin position="23"/>
        <end position="193"/>
    </location>
</feature>
<dbReference type="SUPFAM" id="SSF50978">
    <property type="entry name" value="WD40 repeat-like"/>
    <property type="match status" value="1"/>
</dbReference>
<evidence type="ECO:0000256" key="1">
    <source>
        <dbReference type="PROSITE-ProRule" id="PRU00221"/>
    </source>
</evidence>
<keyword evidence="5" id="KW-0436">Ligase</keyword>
<gene>
    <name evidence="5" type="ORF">OLEA9_A038610</name>
</gene>
<dbReference type="OrthoDB" id="6262491at2759"/>
<keyword evidence="6" id="KW-1185">Reference proteome</keyword>
<protein>
    <submittedName>
        <fullName evidence="5">E3 ubiquitin- ligase LIN</fullName>
    </submittedName>
</protein>
<dbReference type="GO" id="GO:0016874">
    <property type="term" value="F:ligase activity"/>
    <property type="evidence" value="ECO:0007669"/>
    <property type="project" value="UniProtKB-KW"/>
</dbReference>
<comment type="caution">
    <text evidence="5">The sequence shown here is derived from an EMBL/GenBank/DDBJ whole genome shotgun (WGS) entry which is preliminary data.</text>
</comment>
<feature type="domain" description="Putative E3 ubiquitin-protein ligase LIN ARM repeats" evidence="4">
    <location>
        <begin position="457"/>
        <end position="619"/>
    </location>
</feature>
<dbReference type="SUPFAM" id="SSF48371">
    <property type="entry name" value="ARM repeat"/>
    <property type="match status" value="1"/>
</dbReference>
<dbReference type="InterPro" id="IPR055566">
    <property type="entry name" value="ARM_LIN"/>
</dbReference>
<dbReference type="PROSITE" id="PS50082">
    <property type="entry name" value="WD_REPEATS_2"/>
    <property type="match status" value="1"/>
</dbReference>
<dbReference type="Pfam" id="PF23628">
    <property type="entry name" value="ARM_LIN_C"/>
    <property type="match status" value="1"/>
</dbReference>
<organism evidence="5 6">
    <name type="scientific">Olea europaea subsp. europaea</name>
    <dbReference type="NCBI Taxonomy" id="158383"/>
    <lineage>
        <taxon>Eukaryota</taxon>
        <taxon>Viridiplantae</taxon>
        <taxon>Streptophyta</taxon>
        <taxon>Embryophyta</taxon>
        <taxon>Tracheophyta</taxon>
        <taxon>Spermatophyta</taxon>
        <taxon>Magnoliopsida</taxon>
        <taxon>eudicotyledons</taxon>
        <taxon>Gunneridae</taxon>
        <taxon>Pentapetalae</taxon>
        <taxon>asterids</taxon>
        <taxon>lamiids</taxon>
        <taxon>Lamiales</taxon>
        <taxon>Oleaceae</taxon>
        <taxon>Oleeae</taxon>
        <taxon>Olea</taxon>
    </lineage>
</organism>
<dbReference type="Proteomes" id="UP000594638">
    <property type="component" value="Unassembled WGS sequence"/>
</dbReference>
<dbReference type="InterPro" id="IPR016024">
    <property type="entry name" value="ARM-type_fold"/>
</dbReference>
<dbReference type="PANTHER" id="PTHR35549">
    <property type="entry name" value="OS04G0584500 PROTEIN"/>
    <property type="match status" value="1"/>
</dbReference>
<dbReference type="InterPro" id="IPR001680">
    <property type="entry name" value="WD40_rpt"/>
</dbReference>
<feature type="repeat" description="WD" evidence="1">
    <location>
        <begin position="1039"/>
        <end position="1072"/>
    </location>
</feature>
<accession>A0A8S0TGP5</accession>
<dbReference type="InterPro" id="IPR011989">
    <property type="entry name" value="ARM-like"/>
</dbReference>
<dbReference type="Pfam" id="PF23568">
    <property type="entry name" value="ARM_LIN"/>
    <property type="match status" value="1"/>
</dbReference>
<dbReference type="InterPro" id="IPR015943">
    <property type="entry name" value="WD40/YVTN_repeat-like_dom_sf"/>
</dbReference>
<reference evidence="5 6" key="1">
    <citation type="submission" date="2019-12" db="EMBL/GenBank/DDBJ databases">
        <authorList>
            <person name="Alioto T."/>
            <person name="Alioto T."/>
            <person name="Gomez Garrido J."/>
        </authorList>
    </citation>
    <scope>NUCLEOTIDE SEQUENCE [LARGE SCALE GENOMIC DNA]</scope>
</reference>
<dbReference type="InterPro" id="IPR056514">
    <property type="entry name" value="ARM_LIN_2nd"/>
</dbReference>
<dbReference type="EMBL" id="CACTIH010005913">
    <property type="protein sequence ID" value="CAA3003068.1"/>
    <property type="molecule type" value="Genomic_DNA"/>
</dbReference>
<dbReference type="Gene3D" id="2.130.10.10">
    <property type="entry name" value="YVTN repeat-like/Quinoprotein amine dehydrogenase"/>
    <property type="match status" value="1"/>
</dbReference>
<dbReference type="InterPro" id="IPR056512">
    <property type="entry name" value="LIN_N"/>
</dbReference>
<keyword evidence="1" id="KW-0853">WD repeat</keyword>
<name>A0A8S0TGP5_OLEEU</name>
<dbReference type="PANTHER" id="PTHR35549:SF2">
    <property type="entry name" value="TRANSDUCIN_WD40 REPEAT-LIKE SUPERFAMILY PROTEIN"/>
    <property type="match status" value="1"/>
</dbReference>
<evidence type="ECO:0000259" key="3">
    <source>
        <dbReference type="Pfam" id="PF23628"/>
    </source>
</evidence>
<dbReference type="PROSITE" id="PS50294">
    <property type="entry name" value="WD_REPEATS_REGION"/>
    <property type="match status" value="1"/>
</dbReference>
<evidence type="ECO:0000313" key="5">
    <source>
        <dbReference type="EMBL" id="CAA3003068.1"/>
    </source>
</evidence>
<dbReference type="Gene3D" id="1.25.10.10">
    <property type="entry name" value="Leucine-rich Repeat Variant"/>
    <property type="match status" value="1"/>
</dbReference>
<evidence type="ECO:0000259" key="4">
    <source>
        <dbReference type="Pfam" id="PF23654"/>
    </source>
</evidence>
<proteinExistence type="predicted"/>
<dbReference type="Pfam" id="PF00400">
    <property type="entry name" value="WD40"/>
    <property type="match status" value="2"/>
</dbReference>
<dbReference type="SMART" id="SM00320">
    <property type="entry name" value="WD40"/>
    <property type="match status" value="3"/>
</dbReference>
<evidence type="ECO:0000259" key="2">
    <source>
        <dbReference type="Pfam" id="PF23568"/>
    </source>
</evidence>
<dbReference type="Pfam" id="PF23654">
    <property type="entry name" value="ARM_LIN_2nd"/>
    <property type="match status" value="1"/>
</dbReference>
<dbReference type="AlphaFoldDB" id="A0A8S0TGP5"/>
<feature type="domain" description="Putative E3 ubiquitin-protein ligase LIN ARM-like" evidence="3">
    <location>
        <begin position="621"/>
        <end position="974"/>
    </location>
</feature>
<dbReference type="InterPro" id="IPR036322">
    <property type="entry name" value="WD40_repeat_dom_sf"/>
</dbReference>
<sequence>MASIPPSPLDFSNDAEKLEFESVRALVALINQHIDSLFEDTQTWKSLNSKCTSKLKIQTREFFEFSDYSLLSNLYGGIEGIEEALQTKCMEQKTSKLQNSEKLLQDPASLDENGMTLGFPNSYLICCSYFYLSVVEKLRKNEWKAAIHFLQALLVSPRLVHTEFTPGVCQNLFLFCIKLENVKPLGSRRINVVSFTDSDNNEVDDAMRWIARNYKPWLMYYQIMSCGEITSADDQSRYIMNGDTEPQISYEKRAGMWTHTNLVKVHHLINNVEKETMYQSHKKLAAYADQSFCTGTAASSNTKCLKDILTESQSDTHSCTSSSMDECSPEDYAEDSEISLKNNSAEEDVPAEIFYQNLQGPSNSKLENIVANLRASRDQMHREANEVKRIKCFSQRFTNSLCDVDNYVEDEEKLHLHNYISSMTLKKCSSTAKKKSSFQPTLPDVCLQPEGSFHINQIGLFQKMISKLCFTKQLENCEGEYTVEMKTIYKLLNNKSGLKYSILKDVILDQLLMDISTSKEEQVVRTSVSILSTIVTENKSVVEDVKRKGLQLSDLATALKRNVHEAVILIYLLNPSPADIKTLELLPCLVEVVCSSQSYKVGVRSLLLTPPAASLMLIEVLVTEFDYETNNMHVAAISSPRVLSGLLHVPRQNNLEEFVSLASIFVKCMRFDGKCRKYILESSPVATFVSLLWSNQKRATNIALEFFHELLRMPRSSAINLLKQIQNEGSIDSMCALLLLIQNSDPDYKLLAANLLLQLEMLEDASAKCIHREQAVDALLEPLTCEENTVTQSLSAFILSNLGGTFSWTGESYTAAWLVKKSGLTSLDHKNMIRNCDFLDQSLQDSRIDAWCSKIAQRILNFGTSVFHALEKGLKSKSKRVSRDCLTAIAWLGSEVARCPKELRNAACEILINTIEQYVHPGFDLEERLLACLCIYNYTSGSGMKKIINLSEGVRESLRRLSNVNWMAEELLKVADYFQPNKWQRISCVHRHILEAGHKCSGAVTALIYYTGQLYSGYADGSIKVWSIKGQKATLIEDIKEHKKAVTCFSLYEPGNCLLSGSVDKTIKIWQMVQRKLECIDVIPTKESIRSIDSWGELIFATTQSHKMKVFDASRKVNDVFKSKRVKCTRVAQGKLYIGCMDSSIQELVITNSRQLEIKAPSKSWMQNKPINSVAIYKDCLYSASLVLQGSKIKDWRKNNSPQISVVPEKGASILAMEVVEDFIYLNCSTSMSSLQIWLRGTQHRVGRLSAGSKITSLLSANDMILCGTETGLIKGWIPL</sequence>
<evidence type="ECO:0000313" key="6">
    <source>
        <dbReference type="Proteomes" id="UP000594638"/>
    </source>
</evidence>